<sequence length="127" mass="13697">MTIRNTQAEGSVAETLERLTPMSCTETDGIAKQNFAAYAASPHSDPVKGGGAEGRLPRHRSENLLLLDQFLTADQLASQSPSATLTKARLHGCPCVELDGWYNPLGELILYHSYIRSARIAGTPSTL</sequence>
<protein>
    <recommendedName>
        <fullName evidence="1">Phosphatidylinositol-specific phospholipase C X domain-containing protein</fullName>
    </recommendedName>
</protein>
<keyword evidence="3" id="KW-1185">Reference proteome</keyword>
<dbReference type="RefSeq" id="XP_067178875.1">
    <property type="nucleotide sequence ID" value="XM_067320563.1"/>
</dbReference>
<dbReference type="GO" id="GO:0008081">
    <property type="term" value="F:phosphoric diester hydrolase activity"/>
    <property type="evidence" value="ECO:0007669"/>
    <property type="project" value="InterPro"/>
</dbReference>
<dbReference type="EMBL" id="JAFEUZ010000022">
    <property type="protein sequence ID" value="KAG5479156.1"/>
    <property type="molecule type" value="Genomic_DNA"/>
</dbReference>
<dbReference type="SUPFAM" id="SSF51695">
    <property type="entry name" value="PLC-like phosphodiesterases"/>
    <property type="match status" value="1"/>
</dbReference>
<dbReference type="AlphaFoldDB" id="A0A836HJM5"/>
<comment type="caution">
    <text evidence="2">The sequence shown here is derived from an EMBL/GenBank/DDBJ whole genome shotgun (WGS) entry which is preliminary data.</text>
</comment>
<feature type="domain" description="Phosphatidylinositol-specific phospholipase C X" evidence="1">
    <location>
        <begin position="69"/>
        <end position="117"/>
    </location>
</feature>
<dbReference type="Gene3D" id="3.20.20.190">
    <property type="entry name" value="Phosphatidylinositol (PI) phosphodiesterase"/>
    <property type="match status" value="1"/>
</dbReference>
<accession>A0A836HJM5</accession>
<dbReference type="PROSITE" id="PS50007">
    <property type="entry name" value="PIPLC_X_DOMAIN"/>
    <property type="match status" value="1"/>
</dbReference>
<dbReference type="KEGG" id="lmat:92513075"/>
<name>A0A836HJM5_9TRYP</name>
<dbReference type="GO" id="GO:0006629">
    <property type="term" value="P:lipid metabolic process"/>
    <property type="evidence" value="ECO:0007669"/>
    <property type="project" value="InterPro"/>
</dbReference>
<proteinExistence type="predicted"/>
<dbReference type="InterPro" id="IPR000909">
    <property type="entry name" value="PLipase_C_PInositol-sp_X_dom"/>
</dbReference>
<dbReference type="InterPro" id="IPR017946">
    <property type="entry name" value="PLC-like_Pdiesterase_TIM-brl"/>
</dbReference>
<dbReference type="Pfam" id="PF00388">
    <property type="entry name" value="PI-PLC-X"/>
    <property type="match status" value="1"/>
</dbReference>
<dbReference type="GeneID" id="92513075"/>
<organism evidence="2 3">
    <name type="scientific">Leishmania martiniquensis</name>
    <dbReference type="NCBI Taxonomy" id="1580590"/>
    <lineage>
        <taxon>Eukaryota</taxon>
        <taxon>Discoba</taxon>
        <taxon>Euglenozoa</taxon>
        <taxon>Kinetoplastea</taxon>
        <taxon>Metakinetoplastina</taxon>
        <taxon>Trypanosomatida</taxon>
        <taxon>Trypanosomatidae</taxon>
        <taxon>Leishmaniinae</taxon>
        <taxon>Leishmania</taxon>
    </lineage>
</organism>
<reference evidence="3" key="2">
    <citation type="journal article" date="2021" name="Sci. Data">
        <title>Chromosome-scale genome sequencing, assembly and annotation of six genomes from subfamily Leishmaniinae.</title>
        <authorList>
            <person name="Almutairi H."/>
            <person name="Urbaniak M.D."/>
            <person name="Bates M.D."/>
            <person name="Jariyapan N."/>
            <person name="Kwakye-Nuako G."/>
            <person name="Thomaz Soccol V."/>
            <person name="Al-Salem W.S."/>
            <person name="Dillon R.J."/>
            <person name="Bates P.A."/>
            <person name="Gatherer D."/>
        </authorList>
    </citation>
    <scope>NUCLEOTIDE SEQUENCE [LARGE SCALE GENOMIC DNA]</scope>
</reference>
<dbReference type="Proteomes" id="UP000673552">
    <property type="component" value="Unassembled WGS sequence"/>
</dbReference>
<evidence type="ECO:0000259" key="1">
    <source>
        <dbReference type="Pfam" id="PF00388"/>
    </source>
</evidence>
<evidence type="ECO:0000313" key="3">
    <source>
        <dbReference type="Proteomes" id="UP000673552"/>
    </source>
</evidence>
<evidence type="ECO:0000313" key="2">
    <source>
        <dbReference type="EMBL" id="KAG5479156.1"/>
    </source>
</evidence>
<reference evidence="3" key="1">
    <citation type="journal article" date="2021" name="Microbiol. Resour. Announc.">
        <title>LGAAP: Leishmaniinae Genome Assembly and Annotation Pipeline.</title>
        <authorList>
            <person name="Almutairi H."/>
            <person name="Urbaniak M.D."/>
            <person name="Bates M.D."/>
            <person name="Jariyapan N."/>
            <person name="Kwakye-Nuako G."/>
            <person name="Thomaz-Soccol V."/>
            <person name="Al-Salem W.S."/>
            <person name="Dillon R.J."/>
            <person name="Bates P.A."/>
            <person name="Gatherer D."/>
        </authorList>
    </citation>
    <scope>NUCLEOTIDE SEQUENCE [LARGE SCALE GENOMIC DNA]</scope>
</reference>
<gene>
    <name evidence="2" type="ORF">LSCM1_03009</name>
</gene>